<feature type="region of interest" description="Disordered" evidence="1">
    <location>
        <begin position="514"/>
        <end position="547"/>
    </location>
</feature>
<protein>
    <submittedName>
        <fullName evidence="2">Uncharacterized protein</fullName>
    </submittedName>
</protein>
<feature type="region of interest" description="Disordered" evidence="1">
    <location>
        <begin position="410"/>
        <end position="452"/>
    </location>
</feature>
<dbReference type="EMBL" id="GEBQ01027013">
    <property type="protein sequence ID" value="JAT12964.1"/>
    <property type="molecule type" value="Transcribed_RNA"/>
</dbReference>
<feature type="region of interest" description="Disordered" evidence="1">
    <location>
        <begin position="322"/>
        <end position="341"/>
    </location>
</feature>
<dbReference type="AlphaFoldDB" id="A0A1B6KP29"/>
<reference evidence="2" key="1">
    <citation type="submission" date="2015-11" db="EMBL/GenBank/DDBJ databases">
        <title>De novo transcriptome assembly of four potential Pierce s Disease insect vectors from Arizona vineyards.</title>
        <authorList>
            <person name="Tassone E.E."/>
        </authorList>
    </citation>
    <scope>NUCLEOTIDE SEQUENCE</scope>
</reference>
<evidence type="ECO:0000313" key="2">
    <source>
        <dbReference type="EMBL" id="JAT12964.1"/>
    </source>
</evidence>
<sequence length="547" mass="59037">MCERRIEGRAAEIKRELERNRQQLYCSLREKAQLEASGSQQEEEECEWAPRVPQQMVCEDVPGTEPTVFDILEAQAQSWEPTMMDAFCPTAASGPAQDTGMLDDVECPWAPRNRCPPAPVDDVPVGNLIDIYPTPTCPQAQPAQPVCEFDRIPEEERVAFQQQFSEREGDADSDESLGCMQEMENVDLLEGFTTPAQKYLKGVLEKMDEPLYPADRLINRRRSRAMGYENLDYLEALRSRKHQALYEETVAAAATAIAADGAGFIVKPPGREIQRGLRIYQLLPERDRNLIDIRVTRSRPRLAARAAASVAAALARIAAARGGPPAEGETAAATPPPACEREAEVPPACEAVAQMPPACEAVAQMPIACEAVAQTTAASCAPEMTITSPDFETGLPPGPSRQTYQAGFLRPPGANLPRPQVRTGSIRPPQRGATGRGSAIARPQGQLGAYRPPPGCETATTSRGGAIARPARGGAIARPARGGAIARPRGFLRAPSGRGRAAMPTAADIDAELAAGNVAPQQQTTLRRPAEQRTSRLSQLARPKSRC</sequence>
<accession>A0A1B6KP29</accession>
<organism evidence="2">
    <name type="scientific">Graphocephala atropunctata</name>
    <dbReference type="NCBI Taxonomy" id="36148"/>
    <lineage>
        <taxon>Eukaryota</taxon>
        <taxon>Metazoa</taxon>
        <taxon>Ecdysozoa</taxon>
        <taxon>Arthropoda</taxon>
        <taxon>Hexapoda</taxon>
        <taxon>Insecta</taxon>
        <taxon>Pterygota</taxon>
        <taxon>Neoptera</taxon>
        <taxon>Paraneoptera</taxon>
        <taxon>Hemiptera</taxon>
        <taxon>Auchenorrhyncha</taxon>
        <taxon>Membracoidea</taxon>
        <taxon>Cicadellidae</taxon>
        <taxon>Cicadellinae</taxon>
        <taxon>Cicadellini</taxon>
        <taxon>Graphocephala</taxon>
    </lineage>
</organism>
<feature type="compositionally biased region" description="Low complexity" evidence="1">
    <location>
        <begin position="322"/>
        <end position="333"/>
    </location>
</feature>
<gene>
    <name evidence="2" type="ORF">g.26461</name>
</gene>
<evidence type="ECO:0000256" key="1">
    <source>
        <dbReference type="SAM" id="MobiDB-lite"/>
    </source>
</evidence>
<proteinExistence type="predicted"/>
<name>A0A1B6KP29_9HEMI</name>